<gene>
    <name evidence="1" type="ORF">INF37_04070</name>
</gene>
<dbReference type="Proteomes" id="UP000806211">
    <property type="component" value="Unassembled WGS sequence"/>
</dbReference>
<sequence length="235" mass="26736">MNIETDLVKKKEFSTSINSGIQKHSQEYKVLAILRYLYPQKFSTMINGEAPDLQDNENGVGIEVVSAAQENDMRASRAFSELHQTKGGDNEKSEERIRASGYKFVPVQGTKVGISTTGTSDSEKVLVQKIVLKKAGKIQQYKKNFRKVGLAILFSETPTSYAEDHCLEWVTEVLNNFQDSFDFVYVLSHRFCIYYEIQKNVSEKRCFTENVYKSLSTIARMTAEGQLSLTDPEWL</sequence>
<evidence type="ECO:0000313" key="2">
    <source>
        <dbReference type="Proteomes" id="UP000806211"/>
    </source>
</evidence>
<proteinExistence type="predicted"/>
<dbReference type="RefSeq" id="WP_193536599.1">
    <property type="nucleotide sequence ID" value="NZ_JADCKF010000003.1"/>
</dbReference>
<name>A0ABR9R917_9FIRM</name>
<accession>A0ABR9R917</accession>
<evidence type="ECO:0000313" key="1">
    <source>
        <dbReference type="EMBL" id="MBE5055175.1"/>
    </source>
</evidence>
<organism evidence="1 2">
    <name type="scientific">Pseudoflavonifractor gallinarum</name>
    <dbReference type="NCBI Taxonomy" id="2779352"/>
    <lineage>
        <taxon>Bacteria</taxon>
        <taxon>Bacillati</taxon>
        <taxon>Bacillota</taxon>
        <taxon>Clostridia</taxon>
        <taxon>Eubacteriales</taxon>
        <taxon>Oscillospiraceae</taxon>
        <taxon>Pseudoflavonifractor</taxon>
    </lineage>
</organism>
<dbReference type="EMBL" id="JADCKF010000003">
    <property type="protein sequence ID" value="MBE5055175.1"/>
    <property type="molecule type" value="Genomic_DNA"/>
</dbReference>
<reference evidence="1 2" key="1">
    <citation type="submission" date="2020-10" db="EMBL/GenBank/DDBJ databases">
        <title>ChiBAC.</title>
        <authorList>
            <person name="Zenner C."/>
            <person name="Hitch T.C.A."/>
            <person name="Clavel T."/>
        </authorList>
    </citation>
    <scope>NUCLEOTIDE SEQUENCE [LARGE SCALE GENOMIC DNA]</scope>
    <source>
        <strain evidence="1 2">DSM 107456</strain>
    </source>
</reference>
<protein>
    <submittedName>
        <fullName evidence="1">Uncharacterized protein</fullName>
    </submittedName>
</protein>
<comment type="caution">
    <text evidence="1">The sequence shown here is derived from an EMBL/GenBank/DDBJ whole genome shotgun (WGS) entry which is preliminary data.</text>
</comment>
<keyword evidence="2" id="KW-1185">Reference proteome</keyword>